<gene>
    <name evidence="2" type="ORF">APLA_LOCUS17210</name>
</gene>
<evidence type="ECO:0000313" key="2">
    <source>
        <dbReference type="EMBL" id="CAB3260843.1"/>
    </source>
</evidence>
<organism evidence="2 3">
    <name type="scientific">Arctia plantaginis</name>
    <name type="common">Wood tiger moth</name>
    <name type="synonym">Phalaena plantaginis</name>
    <dbReference type="NCBI Taxonomy" id="874455"/>
    <lineage>
        <taxon>Eukaryota</taxon>
        <taxon>Metazoa</taxon>
        <taxon>Ecdysozoa</taxon>
        <taxon>Arthropoda</taxon>
        <taxon>Hexapoda</taxon>
        <taxon>Insecta</taxon>
        <taxon>Pterygota</taxon>
        <taxon>Neoptera</taxon>
        <taxon>Endopterygota</taxon>
        <taxon>Lepidoptera</taxon>
        <taxon>Glossata</taxon>
        <taxon>Ditrysia</taxon>
        <taxon>Noctuoidea</taxon>
        <taxon>Erebidae</taxon>
        <taxon>Arctiinae</taxon>
        <taxon>Arctia</taxon>
    </lineage>
</organism>
<sequence>MEAAGRHMARVPRANSRLRDCHQYEELCVSHPLGTNGVIESGRRGELPPGRSNLRPENAALIEDHYHPRFNQKHD</sequence>
<evidence type="ECO:0000313" key="3">
    <source>
        <dbReference type="Proteomes" id="UP000494256"/>
    </source>
</evidence>
<dbReference type="OrthoDB" id="7479760at2759"/>
<dbReference type="AlphaFoldDB" id="A0A8S1BDG7"/>
<evidence type="ECO:0000256" key="1">
    <source>
        <dbReference type="SAM" id="MobiDB-lite"/>
    </source>
</evidence>
<dbReference type="Proteomes" id="UP000494256">
    <property type="component" value="Unassembled WGS sequence"/>
</dbReference>
<comment type="caution">
    <text evidence="2">The sequence shown here is derived from an EMBL/GenBank/DDBJ whole genome shotgun (WGS) entry which is preliminary data.</text>
</comment>
<proteinExistence type="predicted"/>
<accession>A0A8S1BDG7</accession>
<name>A0A8S1BDG7_ARCPL</name>
<dbReference type="EMBL" id="CADEBD010000880">
    <property type="protein sequence ID" value="CAB3260843.1"/>
    <property type="molecule type" value="Genomic_DNA"/>
</dbReference>
<feature type="region of interest" description="Disordered" evidence="1">
    <location>
        <begin position="33"/>
        <end position="52"/>
    </location>
</feature>
<protein>
    <submittedName>
        <fullName evidence="2">Uncharacterized protein</fullName>
    </submittedName>
</protein>
<reference evidence="2 3" key="1">
    <citation type="submission" date="2020-04" db="EMBL/GenBank/DDBJ databases">
        <authorList>
            <person name="Wallbank WR R."/>
            <person name="Pardo Diaz C."/>
            <person name="Kozak K."/>
            <person name="Martin S."/>
            <person name="Jiggins C."/>
            <person name="Moest M."/>
            <person name="Warren A I."/>
            <person name="Byers J.R.P. K."/>
            <person name="Montejo-Kovacevich G."/>
            <person name="Yen C E."/>
        </authorList>
    </citation>
    <scope>NUCLEOTIDE SEQUENCE [LARGE SCALE GENOMIC DNA]</scope>
</reference>